<name>A0A3G3JWX6_9BACL</name>
<dbReference type="RefSeq" id="WP_123040070.1">
    <property type="nucleotide sequence ID" value="NZ_CP033433.1"/>
</dbReference>
<keyword evidence="2" id="KW-0812">Transmembrane</keyword>
<feature type="region of interest" description="Disordered" evidence="1">
    <location>
        <begin position="62"/>
        <end position="111"/>
    </location>
</feature>
<accession>A0A3G3JWX6</accession>
<keyword evidence="2" id="KW-1133">Transmembrane helix</keyword>
<gene>
    <name evidence="3" type="ORF">EAV92_05155</name>
</gene>
<dbReference type="AlphaFoldDB" id="A0A3G3JWX6"/>
<keyword evidence="2" id="KW-0472">Membrane</keyword>
<keyword evidence="4" id="KW-1185">Reference proteome</keyword>
<evidence type="ECO:0000256" key="1">
    <source>
        <dbReference type="SAM" id="MobiDB-lite"/>
    </source>
</evidence>
<protein>
    <recommendedName>
        <fullName evidence="5">Endolytic transglycosylase MltG</fullName>
    </recommendedName>
</protein>
<dbReference type="KEGG" id="coh:EAV92_05155"/>
<dbReference type="Proteomes" id="UP000269097">
    <property type="component" value="Chromosome"/>
</dbReference>
<feature type="transmembrane region" description="Helical" evidence="2">
    <location>
        <begin position="7"/>
        <end position="25"/>
    </location>
</feature>
<organism evidence="3 4">
    <name type="scientific">Cohnella candidum</name>
    <dbReference type="NCBI Taxonomy" id="2674991"/>
    <lineage>
        <taxon>Bacteria</taxon>
        <taxon>Bacillati</taxon>
        <taxon>Bacillota</taxon>
        <taxon>Bacilli</taxon>
        <taxon>Bacillales</taxon>
        <taxon>Paenibacillaceae</taxon>
        <taxon>Cohnella</taxon>
    </lineage>
</organism>
<dbReference type="EMBL" id="CP033433">
    <property type="protein sequence ID" value="AYQ72009.1"/>
    <property type="molecule type" value="Genomic_DNA"/>
</dbReference>
<evidence type="ECO:0000313" key="4">
    <source>
        <dbReference type="Proteomes" id="UP000269097"/>
    </source>
</evidence>
<dbReference type="PROSITE" id="PS51257">
    <property type="entry name" value="PROKAR_LIPOPROTEIN"/>
    <property type="match status" value="1"/>
</dbReference>
<evidence type="ECO:0008006" key="5">
    <source>
        <dbReference type="Google" id="ProtNLM"/>
    </source>
</evidence>
<reference evidence="3 4" key="1">
    <citation type="submission" date="2018-10" db="EMBL/GenBank/DDBJ databases">
        <title>Genome Sequence of Cohnella sp.</title>
        <authorList>
            <person name="Srinivasan S."/>
            <person name="Kim M.K."/>
        </authorList>
    </citation>
    <scope>NUCLEOTIDE SEQUENCE [LARGE SCALE GENOMIC DNA]</scope>
    <source>
        <strain evidence="3 4">18JY8-7</strain>
    </source>
</reference>
<proteinExistence type="predicted"/>
<evidence type="ECO:0000256" key="2">
    <source>
        <dbReference type="SAM" id="Phobius"/>
    </source>
</evidence>
<sequence length="181" mass="19045">MRKHRKWLMGFGIGIIVGACMLQLIQFAKDQDQQMMVADGAKTYTQQQLDDEVAKALEEAKNKLPDPTPSSAAAVKPGNAAATNQTGEASPSASPAPSASASPAGSALSDGGGESVKALYITNGMSLRTVALSLQALGLIEDADDFTEAARSISRKMEVGTAEFKGKPTYKEIIAELTRKK</sequence>
<dbReference type="Gene3D" id="3.30.1490.480">
    <property type="entry name" value="Endolytic murein transglycosylase"/>
    <property type="match status" value="1"/>
</dbReference>
<feature type="compositionally biased region" description="Low complexity" evidence="1">
    <location>
        <begin position="89"/>
        <end position="107"/>
    </location>
</feature>
<evidence type="ECO:0000313" key="3">
    <source>
        <dbReference type="EMBL" id="AYQ72009.1"/>
    </source>
</evidence>